<feature type="chain" id="PRO_5014645908" description="YfiM family lipoprotein" evidence="1">
    <location>
        <begin position="25"/>
        <end position="111"/>
    </location>
</feature>
<proteinExistence type="predicted"/>
<dbReference type="NCBIfam" id="NF008028">
    <property type="entry name" value="PRK10759.1"/>
    <property type="match status" value="1"/>
</dbReference>
<dbReference type="RefSeq" id="WP_101826982.1">
    <property type="nucleotide sequence ID" value="NZ_PJZH01000048.1"/>
</dbReference>
<dbReference type="PANTHER" id="PTHR35462:SF2">
    <property type="entry name" value="TRANSMEMBRANE PROTEIN"/>
    <property type="match status" value="1"/>
</dbReference>
<dbReference type="Proteomes" id="UP000234503">
    <property type="component" value="Unassembled WGS sequence"/>
</dbReference>
<keyword evidence="3" id="KW-1185">Reference proteome</keyword>
<dbReference type="PANTHER" id="PTHR35462">
    <property type="match status" value="1"/>
</dbReference>
<keyword evidence="1" id="KW-0732">Signal</keyword>
<gene>
    <name evidence="2" type="ORF">CYR32_20720</name>
</gene>
<dbReference type="PROSITE" id="PS51257">
    <property type="entry name" value="PROKAR_LIPOPROTEIN"/>
    <property type="match status" value="1"/>
</dbReference>
<evidence type="ECO:0000256" key="1">
    <source>
        <dbReference type="SAM" id="SignalP"/>
    </source>
</evidence>
<reference evidence="2 3" key="1">
    <citation type="submission" date="2017-12" db="EMBL/GenBank/DDBJ databases">
        <title>Characterization of six clinical isolates of Enterochimera gen. nov., a novel genus of the Yersiniaciae family and the three species Enterochimera arupensis sp. nov., Enterochimera coloradensis sp. nov, and Enterochimera californica sp. nov.</title>
        <authorList>
            <person name="Rossi A."/>
            <person name="Fisher M."/>
        </authorList>
    </citation>
    <scope>NUCLEOTIDE SEQUENCE [LARGE SCALE GENOMIC DNA]</scope>
    <source>
        <strain evidence="3">2016-Iso4</strain>
    </source>
</reference>
<sequence length="111" mass="11747">MRRVSVALPLAALLLSCGGCSHYAQDRWTGQDKVEHFIGSAALAAAGSAYAERQHAGQAERRTVGLLFSLSLGVAKEGYDSRAEGSGWSWKDLGWDIAGALAGYTVYEAAN</sequence>
<evidence type="ECO:0000313" key="3">
    <source>
        <dbReference type="Proteomes" id="UP000234503"/>
    </source>
</evidence>
<comment type="caution">
    <text evidence="2">The sequence shown here is derived from an EMBL/GenBank/DDBJ whole genome shotgun (WGS) entry which is preliminary data.</text>
</comment>
<dbReference type="OrthoDB" id="5625403at2"/>
<dbReference type="EMBL" id="PJZH01000048">
    <property type="protein sequence ID" value="PLR29437.1"/>
    <property type="molecule type" value="Genomic_DNA"/>
</dbReference>
<evidence type="ECO:0008006" key="4">
    <source>
        <dbReference type="Google" id="ProtNLM"/>
    </source>
</evidence>
<evidence type="ECO:0000313" key="2">
    <source>
        <dbReference type="EMBL" id="PLR29437.1"/>
    </source>
</evidence>
<feature type="signal peptide" evidence="1">
    <location>
        <begin position="1"/>
        <end position="24"/>
    </location>
</feature>
<dbReference type="AlphaFoldDB" id="A0A2N5DT23"/>
<name>A0A2N5DT23_9GAMM</name>
<accession>A0A2N5DT23</accession>
<organism evidence="2 3">
    <name type="scientific">Chimaeribacter coloradensis</name>
    <dbReference type="NCBI Taxonomy" id="2060068"/>
    <lineage>
        <taxon>Bacteria</taxon>
        <taxon>Pseudomonadati</taxon>
        <taxon>Pseudomonadota</taxon>
        <taxon>Gammaproteobacteria</taxon>
        <taxon>Enterobacterales</taxon>
        <taxon>Yersiniaceae</taxon>
        <taxon>Chimaeribacter</taxon>
    </lineage>
</organism>
<protein>
    <recommendedName>
        <fullName evidence="4">YfiM family lipoprotein</fullName>
    </recommendedName>
</protein>